<dbReference type="AlphaFoldDB" id="A0A396JZE6"/>
<gene>
    <name evidence="1" type="ORF">MtrunA17_Chr1g0213901</name>
</gene>
<proteinExistence type="predicted"/>
<reference evidence="1" key="1">
    <citation type="journal article" date="2018" name="Nat. Plants">
        <title>Whole-genome landscape of Medicago truncatula symbiotic genes.</title>
        <authorList>
            <person name="Pecrix Y."/>
            <person name="Gamas P."/>
            <person name="Carrere S."/>
        </authorList>
    </citation>
    <scope>NUCLEOTIDE SEQUENCE</scope>
    <source>
        <tissue evidence="1">Leaves</tissue>
    </source>
</reference>
<sequence length="95" mass="10789">MIQQKGMIAERPTGNIRCSSMCIVVWLSQSYQSHTGVIELWSWRRLPVTDFEVANMAMAAKIRPYSAIPYHKSALRQLEFRNFGSPPSAIDTTQS</sequence>
<dbReference type="EMBL" id="PSQE01000001">
    <property type="protein sequence ID" value="RHN82822.1"/>
    <property type="molecule type" value="Genomic_DNA"/>
</dbReference>
<dbReference type="Proteomes" id="UP000265566">
    <property type="component" value="Chromosome 1"/>
</dbReference>
<organism evidence="1">
    <name type="scientific">Medicago truncatula</name>
    <name type="common">Barrel medic</name>
    <name type="synonym">Medicago tribuloides</name>
    <dbReference type="NCBI Taxonomy" id="3880"/>
    <lineage>
        <taxon>Eukaryota</taxon>
        <taxon>Viridiplantae</taxon>
        <taxon>Streptophyta</taxon>
        <taxon>Embryophyta</taxon>
        <taxon>Tracheophyta</taxon>
        <taxon>Spermatophyta</taxon>
        <taxon>Magnoliopsida</taxon>
        <taxon>eudicotyledons</taxon>
        <taxon>Gunneridae</taxon>
        <taxon>Pentapetalae</taxon>
        <taxon>rosids</taxon>
        <taxon>fabids</taxon>
        <taxon>Fabales</taxon>
        <taxon>Fabaceae</taxon>
        <taxon>Papilionoideae</taxon>
        <taxon>50 kb inversion clade</taxon>
        <taxon>NPAAA clade</taxon>
        <taxon>Hologalegina</taxon>
        <taxon>IRL clade</taxon>
        <taxon>Trifolieae</taxon>
        <taxon>Medicago</taxon>
    </lineage>
</organism>
<evidence type="ECO:0000313" key="1">
    <source>
        <dbReference type="EMBL" id="RHN82822.1"/>
    </source>
</evidence>
<protein>
    <submittedName>
        <fullName evidence="1">Uncharacterized protein</fullName>
    </submittedName>
</protein>
<accession>A0A396JZE6</accession>
<name>A0A396JZE6_MEDTR</name>
<dbReference type="Gramene" id="rna7012">
    <property type="protein sequence ID" value="RHN82822.1"/>
    <property type="gene ID" value="gene7012"/>
</dbReference>
<comment type="caution">
    <text evidence="1">The sequence shown here is derived from an EMBL/GenBank/DDBJ whole genome shotgun (WGS) entry which is preliminary data.</text>
</comment>